<keyword evidence="2" id="KW-1185">Reference proteome</keyword>
<dbReference type="Proteomes" id="UP000244223">
    <property type="component" value="Unassembled WGS sequence"/>
</dbReference>
<gene>
    <name evidence="1" type="ORF">C8N29_10314</name>
</gene>
<dbReference type="RefSeq" id="WP_107864713.1">
    <property type="nucleotide sequence ID" value="NZ_QAON01000003.1"/>
</dbReference>
<protein>
    <submittedName>
        <fullName evidence="1">Uncharacterized protein</fullName>
    </submittedName>
</protein>
<dbReference type="EMBL" id="QAON01000003">
    <property type="protein sequence ID" value="PTQ90262.1"/>
    <property type="molecule type" value="Genomic_DNA"/>
</dbReference>
<sequence length="71" mass="7878">MAAQSKVTVIYRVQVVTTHANGKTTTRTLKHHYKTKAGAQRAALKHSDMFGSDNKLRTAHIIEHTATTPIH</sequence>
<evidence type="ECO:0000313" key="1">
    <source>
        <dbReference type="EMBL" id="PTQ90262.1"/>
    </source>
</evidence>
<reference evidence="1 2" key="1">
    <citation type="submission" date="2018-04" db="EMBL/GenBank/DDBJ databases">
        <title>Genomic Encyclopedia of Archaeal and Bacterial Type Strains, Phase II (KMG-II): from individual species to whole genera.</title>
        <authorList>
            <person name="Goeker M."/>
        </authorList>
    </citation>
    <scope>NUCLEOTIDE SEQUENCE [LARGE SCALE GENOMIC DNA]</scope>
    <source>
        <strain evidence="1 2">DSM 5822</strain>
    </source>
</reference>
<organism evidence="1 2">
    <name type="scientific">Agitococcus lubricus</name>
    <dbReference type="NCBI Taxonomy" id="1077255"/>
    <lineage>
        <taxon>Bacteria</taxon>
        <taxon>Pseudomonadati</taxon>
        <taxon>Pseudomonadota</taxon>
        <taxon>Gammaproteobacteria</taxon>
        <taxon>Moraxellales</taxon>
        <taxon>Moraxellaceae</taxon>
        <taxon>Agitococcus</taxon>
    </lineage>
</organism>
<proteinExistence type="predicted"/>
<accession>A0A2T5J1E2</accession>
<name>A0A2T5J1E2_9GAMM</name>
<dbReference type="AlphaFoldDB" id="A0A2T5J1E2"/>
<evidence type="ECO:0000313" key="2">
    <source>
        <dbReference type="Proteomes" id="UP000244223"/>
    </source>
</evidence>
<comment type="caution">
    <text evidence="1">The sequence shown here is derived from an EMBL/GenBank/DDBJ whole genome shotgun (WGS) entry which is preliminary data.</text>
</comment>